<organism evidence="13 14">
    <name type="scientific">Capronia epimyces CBS 606.96</name>
    <dbReference type="NCBI Taxonomy" id="1182542"/>
    <lineage>
        <taxon>Eukaryota</taxon>
        <taxon>Fungi</taxon>
        <taxon>Dikarya</taxon>
        <taxon>Ascomycota</taxon>
        <taxon>Pezizomycotina</taxon>
        <taxon>Eurotiomycetes</taxon>
        <taxon>Chaetothyriomycetidae</taxon>
        <taxon>Chaetothyriales</taxon>
        <taxon>Herpotrichiellaceae</taxon>
        <taxon>Capronia</taxon>
    </lineage>
</organism>
<evidence type="ECO:0000256" key="4">
    <source>
        <dbReference type="ARBA" id="ARBA00022691"/>
    </source>
</evidence>
<evidence type="ECO:0000256" key="12">
    <source>
        <dbReference type="SAM" id="MobiDB-lite"/>
    </source>
</evidence>
<name>W9Y3C9_9EURO</name>
<dbReference type="GO" id="GO:0005829">
    <property type="term" value="C:cytosol"/>
    <property type="evidence" value="ECO:0007669"/>
    <property type="project" value="EnsemblFungi"/>
</dbReference>
<sequence length="305" mass="33780">MPPTKRARISHSPDPQDIDYESGKLQSQPGPENPAIETPGHAMDTDSNISIPDQVAYWSKITPSVDGMLGGYPQVSRIDLQFSRNFLRKLQRLDKSDRARPSANAPHDQAEYAFQHCLEPGAGIGRVTLNLLAGICSKIDIIEPVKRFTDVLTAEDSPVVRSGQLQRVYNVPLQTWTADSIPSYSAPGLDAEATPAATSTTGRYDLIYNQWCLNHLSMADLVSYLTKLIPLLRANGWIIVKENLSTDAFAADIFDEEDSSVTRSDQNWRIGFEQAGLKLVKTELQTGFPKALGLLPVRMYALRPR</sequence>
<dbReference type="eggNOG" id="KOG3178">
    <property type="taxonomic scope" value="Eukaryota"/>
</dbReference>
<evidence type="ECO:0000256" key="8">
    <source>
        <dbReference type="ARBA" id="ARBA00047306"/>
    </source>
</evidence>
<evidence type="ECO:0000256" key="1">
    <source>
        <dbReference type="ARBA" id="ARBA00009059"/>
    </source>
</evidence>
<evidence type="ECO:0000256" key="10">
    <source>
        <dbReference type="ARBA" id="ARBA00048167"/>
    </source>
</evidence>
<feature type="region of interest" description="Disordered" evidence="12">
    <location>
        <begin position="1"/>
        <end position="47"/>
    </location>
</feature>
<evidence type="ECO:0000256" key="5">
    <source>
        <dbReference type="ARBA" id="ARBA00039112"/>
    </source>
</evidence>
<dbReference type="Proteomes" id="UP000019478">
    <property type="component" value="Unassembled WGS sequence"/>
</dbReference>
<keyword evidence="3" id="KW-0808">Transferase</keyword>
<dbReference type="Gene3D" id="3.40.50.150">
    <property type="entry name" value="Vaccinia Virus protein VP39"/>
    <property type="match status" value="1"/>
</dbReference>
<evidence type="ECO:0000256" key="9">
    <source>
        <dbReference type="ARBA" id="ARBA00047885"/>
    </source>
</evidence>
<comment type="catalytic activity">
    <reaction evidence="8">
        <text>N-terminal L-seryl-L-prolyl-L-lysyl-[protein] + 3 S-adenosyl-L-methionine = N-terminal N,N,N-trimethyl-L-seryl-L-prolyl-L-lysyl-[protein] + 3 S-adenosyl-L-homocysteine + 3 H(+)</text>
        <dbReference type="Rhea" id="RHEA:54724"/>
        <dbReference type="Rhea" id="RHEA-COMP:13789"/>
        <dbReference type="Rhea" id="RHEA-COMP:13973"/>
        <dbReference type="ChEBI" id="CHEBI:15378"/>
        <dbReference type="ChEBI" id="CHEBI:57856"/>
        <dbReference type="ChEBI" id="CHEBI:59789"/>
        <dbReference type="ChEBI" id="CHEBI:138061"/>
        <dbReference type="ChEBI" id="CHEBI:138317"/>
        <dbReference type="EC" id="2.1.1.244"/>
    </reaction>
</comment>
<dbReference type="SUPFAM" id="SSF53335">
    <property type="entry name" value="S-adenosyl-L-methionine-dependent methyltransferases"/>
    <property type="match status" value="1"/>
</dbReference>
<dbReference type="GeneID" id="19168072"/>
<dbReference type="EMBL" id="AMGY01000003">
    <property type="protein sequence ID" value="EXJ86993.1"/>
    <property type="molecule type" value="Genomic_DNA"/>
</dbReference>
<evidence type="ECO:0000256" key="2">
    <source>
        <dbReference type="ARBA" id="ARBA00022603"/>
    </source>
</evidence>
<feature type="binding site" evidence="11">
    <location>
        <position position="121"/>
    </location>
    <ligand>
        <name>S-adenosyl-L-methionine</name>
        <dbReference type="ChEBI" id="CHEBI:59789"/>
    </ligand>
</feature>
<dbReference type="AlphaFoldDB" id="W9Y3C9"/>
<feature type="binding site" evidence="11">
    <location>
        <position position="126"/>
    </location>
    <ligand>
        <name>S-adenosyl-L-methionine</name>
        <dbReference type="ChEBI" id="CHEBI:59789"/>
    </ligand>
</feature>
<evidence type="ECO:0000256" key="3">
    <source>
        <dbReference type="ARBA" id="ARBA00022679"/>
    </source>
</evidence>
<reference evidence="13 14" key="1">
    <citation type="submission" date="2013-03" db="EMBL/GenBank/DDBJ databases">
        <title>The Genome Sequence of Capronia epimyces CBS 606.96.</title>
        <authorList>
            <consortium name="The Broad Institute Genomics Platform"/>
            <person name="Cuomo C."/>
            <person name="de Hoog S."/>
            <person name="Gorbushina A."/>
            <person name="Walker B."/>
            <person name="Young S.K."/>
            <person name="Zeng Q."/>
            <person name="Gargeya S."/>
            <person name="Fitzgerald M."/>
            <person name="Haas B."/>
            <person name="Abouelleil A."/>
            <person name="Allen A.W."/>
            <person name="Alvarado L."/>
            <person name="Arachchi H.M."/>
            <person name="Berlin A.M."/>
            <person name="Chapman S.B."/>
            <person name="Gainer-Dewar J."/>
            <person name="Goldberg J."/>
            <person name="Griggs A."/>
            <person name="Gujja S."/>
            <person name="Hansen M."/>
            <person name="Howarth C."/>
            <person name="Imamovic A."/>
            <person name="Ireland A."/>
            <person name="Larimer J."/>
            <person name="McCowan C."/>
            <person name="Murphy C."/>
            <person name="Pearson M."/>
            <person name="Poon T.W."/>
            <person name="Priest M."/>
            <person name="Roberts A."/>
            <person name="Saif S."/>
            <person name="Shea T."/>
            <person name="Sisk P."/>
            <person name="Sykes S."/>
            <person name="Wortman J."/>
            <person name="Nusbaum C."/>
            <person name="Birren B."/>
        </authorList>
    </citation>
    <scope>NUCLEOTIDE SEQUENCE [LARGE SCALE GENOMIC DNA]</scope>
    <source>
        <strain evidence="13 14">CBS 606.96</strain>
    </source>
</reference>
<evidence type="ECO:0000256" key="11">
    <source>
        <dbReference type="PIRSR" id="PIRSR016958-1"/>
    </source>
</evidence>
<evidence type="ECO:0000256" key="7">
    <source>
        <dbReference type="ARBA" id="ARBA00043129"/>
    </source>
</evidence>
<dbReference type="RefSeq" id="XP_007732272.1">
    <property type="nucleotide sequence ID" value="XM_007734082.1"/>
</dbReference>
<protein>
    <recommendedName>
        <fullName evidence="6">Alpha N-terminal protein methyltransferase 1</fullName>
        <ecNumber evidence="5">2.1.1.244</ecNumber>
    </recommendedName>
    <alternativeName>
        <fullName evidence="7">X-Pro-Lys N-terminal protein methyltransferase 1</fullName>
    </alternativeName>
</protein>
<dbReference type="GO" id="GO:0032259">
    <property type="term" value="P:methylation"/>
    <property type="evidence" value="ECO:0007669"/>
    <property type="project" value="UniProtKB-KW"/>
</dbReference>
<comment type="similarity">
    <text evidence="1">Belongs to the methyltransferase superfamily. NTM1 family.</text>
</comment>
<dbReference type="OrthoDB" id="1298661at2759"/>
<dbReference type="PANTHER" id="PTHR12753">
    <property type="entry name" value="AD-003 - RELATED"/>
    <property type="match status" value="1"/>
</dbReference>
<dbReference type="InterPro" id="IPR029063">
    <property type="entry name" value="SAM-dependent_MTases_sf"/>
</dbReference>
<dbReference type="GO" id="GO:0071885">
    <property type="term" value="F:N-terminal protein N-methyltransferase activity"/>
    <property type="evidence" value="ECO:0007669"/>
    <property type="project" value="UniProtKB-EC"/>
</dbReference>
<feature type="binding site" evidence="11">
    <location>
        <begin position="173"/>
        <end position="174"/>
    </location>
    <ligand>
        <name>S-adenosyl-L-methionine</name>
        <dbReference type="ChEBI" id="CHEBI:59789"/>
    </ligand>
</feature>
<dbReference type="GO" id="GO:0002181">
    <property type="term" value="P:cytoplasmic translation"/>
    <property type="evidence" value="ECO:0007669"/>
    <property type="project" value="EnsemblFungi"/>
</dbReference>
<comment type="catalytic activity">
    <reaction evidence="9">
        <text>N-terminal L-prolyl-L-prolyl-L-lysyl-[protein] + 2 S-adenosyl-L-methionine = N-terminal N,N-dimethyl-L-prolyl-L-prolyl-L-lysyl-[protein] + 2 S-adenosyl-L-homocysteine + 2 H(+)</text>
        <dbReference type="Rhea" id="RHEA:54736"/>
        <dbReference type="Rhea" id="RHEA-COMP:13787"/>
        <dbReference type="Rhea" id="RHEA-COMP:13974"/>
        <dbReference type="ChEBI" id="CHEBI:15378"/>
        <dbReference type="ChEBI" id="CHEBI:57856"/>
        <dbReference type="ChEBI" id="CHEBI:59789"/>
        <dbReference type="ChEBI" id="CHEBI:138059"/>
        <dbReference type="ChEBI" id="CHEBI:138318"/>
        <dbReference type="EC" id="2.1.1.244"/>
    </reaction>
</comment>
<dbReference type="PANTHER" id="PTHR12753:SF0">
    <property type="entry name" value="ALPHA N-TERMINAL PROTEIN METHYLTRANSFERASE 1"/>
    <property type="match status" value="1"/>
</dbReference>
<dbReference type="PIRSF" id="PIRSF016958">
    <property type="entry name" value="DUF858_MeTrfase_lik"/>
    <property type="match status" value="1"/>
</dbReference>
<comment type="caution">
    <text evidence="13">The sequence shown here is derived from an EMBL/GenBank/DDBJ whole genome shotgun (WGS) entry which is preliminary data.</text>
</comment>
<keyword evidence="2" id="KW-0489">Methyltransferase</keyword>
<feature type="binding site" evidence="11">
    <location>
        <position position="210"/>
    </location>
    <ligand>
        <name>S-adenosyl-L-methionine</name>
        <dbReference type="ChEBI" id="CHEBI:59789"/>
    </ligand>
</feature>
<dbReference type="STRING" id="1182542.W9Y3C9"/>
<dbReference type="EC" id="2.1.1.244" evidence="5"/>
<dbReference type="Pfam" id="PF05891">
    <property type="entry name" value="Methyltransf_PK"/>
    <property type="match status" value="1"/>
</dbReference>
<dbReference type="HOGENOM" id="CLU_055356_2_1_1"/>
<evidence type="ECO:0000256" key="6">
    <source>
        <dbReference type="ARBA" id="ARBA00039449"/>
    </source>
</evidence>
<keyword evidence="14" id="KW-1185">Reference proteome</keyword>
<keyword evidence="4 11" id="KW-0949">S-adenosyl-L-methionine</keyword>
<accession>W9Y3C9</accession>
<dbReference type="InterPro" id="IPR008576">
    <property type="entry name" value="MeTrfase_NTM1"/>
</dbReference>
<gene>
    <name evidence="13" type="ORF">A1O3_03950</name>
</gene>
<evidence type="ECO:0000313" key="13">
    <source>
        <dbReference type="EMBL" id="EXJ86993.1"/>
    </source>
</evidence>
<proteinExistence type="inferred from homology"/>
<comment type="catalytic activity">
    <reaction evidence="10">
        <text>N-terminal L-alanyl-L-prolyl-L-lysyl-[protein] + 3 S-adenosyl-L-methionine = N-terminal N,N,N-trimethyl-L-alanyl-L-prolyl-L-lysyl-[protein] + 3 S-adenosyl-L-homocysteine + 3 H(+)</text>
        <dbReference type="Rhea" id="RHEA:54712"/>
        <dbReference type="Rhea" id="RHEA-COMP:13785"/>
        <dbReference type="Rhea" id="RHEA-COMP:13971"/>
        <dbReference type="ChEBI" id="CHEBI:15378"/>
        <dbReference type="ChEBI" id="CHEBI:57856"/>
        <dbReference type="ChEBI" id="CHEBI:59789"/>
        <dbReference type="ChEBI" id="CHEBI:138057"/>
        <dbReference type="ChEBI" id="CHEBI:138315"/>
        <dbReference type="EC" id="2.1.1.244"/>
    </reaction>
</comment>
<evidence type="ECO:0000313" key="14">
    <source>
        <dbReference type="Proteomes" id="UP000019478"/>
    </source>
</evidence>